<dbReference type="InterPro" id="IPR009056">
    <property type="entry name" value="Cyt_c-like_dom"/>
</dbReference>
<keyword evidence="7" id="KW-0812">Transmembrane</keyword>
<dbReference type="EMBL" id="VTUX01000007">
    <property type="protein sequence ID" value="KAA1189626.1"/>
    <property type="molecule type" value="Genomic_DNA"/>
</dbReference>
<evidence type="ECO:0000313" key="10">
    <source>
        <dbReference type="Proteomes" id="UP000323708"/>
    </source>
</evidence>
<keyword evidence="10" id="KW-1185">Reference proteome</keyword>
<dbReference type="Proteomes" id="UP000323708">
    <property type="component" value="Unassembled WGS sequence"/>
</dbReference>
<dbReference type="InterPro" id="IPR036909">
    <property type="entry name" value="Cyt_c-like_dom_sf"/>
</dbReference>
<dbReference type="SUPFAM" id="SSF46626">
    <property type="entry name" value="Cytochrome c"/>
    <property type="match status" value="1"/>
</dbReference>
<dbReference type="PROSITE" id="PS51007">
    <property type="entry name" value="CYTC"/>
    <property type="match status" value="1"/>
</dbReference>
<evidence type="ECO:0000256" key="4">
    <source>
        <dbReference type="ARBA" id="ARBA00022982"/>
    </source>
</evidence>
<dbReference type="GO" id="GO:0020037">
    <property type="term" value="F:heme binding"/>
    <property type="evidence" value="ECO:0007669"/>
    <property type="project" value="InterPro"/>
</dbReference>
<keyword evidence="7" id="KW-1133">Transmembrane helix</keyword>
<protein>
    <submittedName>
        <fullName evidence="9">Cytochrome c5 family protein</fullName>
    </submittedName>
</protein>
<keyword evidence="1" id="KW-0813">Transport</keyword>
<dbReference type="PRINTS" id="PR00607">
    <property type="entry name" value="CYTCHROMECIE"/>
</dbReference>
<feature type="transmembrane region" description="Helical" evidence="7">
    <location>
        <begin position="30"/>
        <end position="49"/>
    </location>
</feature>
<gene>
    <name evidence="9" type="ORF">F0M18_14855</name>
</gene>
<keyword evidence="4" id="KW-0249">Electron transport</keyword>
<reference evidence="9 10" key="1">
    <citation type="submission" date="2019-09" db="EMBL/GenBank/DDBJ databases">
        <authorList>
            <person name="Chen X.-Y."/>
        </authorList>
    </citation>
    <scope>NUCLEOTIDE SEQUENCE [LARGE SCALE GENOMIC DNA]</scope>
    <source>
        <strain evidence="9 10">NY5</strain>
    </source>
</reference>
<evidence type="ECO:0000256" key="7">
    <source>
        <dbReference type="SAM" id="Phobius"/>
    </source>
</evidence>
<dbReference type="Pfam" id="PF13442">
    <property type="entry name" value="Cytochrome_CBB3"/>
    <property type="match status" value="1"/>
</dbReference>
<evidence type="ECO:0000259" key="8">
    <source>
        <dbReference type="PROSITE" id="PS51007"/>
    </source>
</evidence>
<dbReference type="PANTHER" id="PTHR40942:SF4">
    <property type="entry name" value="CYTOCHROME C5"/>
    <property type="match status" value="1"/>
</dbReference>
<dbReference type="AlphaFoldDB" id="A0A5B0WRV4"/>
<dbReference type="GO" id="GO:0009055">
    <property type="term" value="F:electron transfer activity"/>
    <property type="evidence" value="ECO:0007669"/>
    <property type="project" value="InterPro"/>
</dbReference>
<dbReference type="Gene3D" id="1.10.760.10">
    <property type="entry name" value="Cytochrome c-like domain"/>
    <property type="match status" value="1"/>
</dbReference>
<evidence type="ECO:0000256" key="5">
    <source>
        <dbReference type="ARBA" id="ARBA00023004"/>
    </source>
</evidence>
<dbReference type="GO" id="GO:0005506">
    <property type="term" value="F:iron ion binding"/>
    <property type="evidence" value="ECO:0007669"/>
    <property type="project" value="InterPro"/>
</dbReference>
<name>A0A5B0WRV4_9GAMM</name>
<feature type="domain" description="Cytochrome c" evidence="8">
    <location>
        <begin position="52"/>
        <end position="132"/>
    </location>
</feature>
<evidence type="ECO:0000256" key="2">
    <source>
        <dbReference type="ARBA" id="ARBA00022617"/>
    </source>
</evidence>
<evidence type="ECO:0000256" key="3">
    <source>
        <dbReference type="ARBA" id="ARBA00022723"/>
    </source>
</evidence>
<keyword evidence="5 6" id="KW-0408">Iron</keyword>
<accession>A0A5B0WRV4</accession>
<dbReference type="PANTHER" id="PTHR40942">
    <property type="match status" value="1"/>
</dbReference>
<evidence type="ECO:0000313" key="9">
    <source>
        <dbReference type="EMBL" id="KAA1189626.1"/>
    </source>
</evidence>
<sequence length="139" mass="15269">MRPQVATANARGQRLCYTAPETRRIRPMTRFISCTAAMAVTLFGIAGANGSERMEDGKRAYERVCAACHATGVEGAPVVGNKSDWQQRSDLWEAVLVEHAEKGYLKMPARGESDYLTDYDVSAAAEYMLTLTHPELPAD</sequence>
<keyword evidence="7" id="KW-0472">Membrane</keyword>
<evidence type="ECO:0000256" key="1">
    <source>
        <dbReference type="ARBA" id="ARBA00022448"/>
    </source>
</evidence>
<proteinExistence type="predicted"/>
<evidence type="ECO:0000256" key="6">
    <source>
        <dbReference type="PROSITE-ProRule" id="PRU00433"/>
    </source>
</evidence>
<dbReference type="InterPro" id="IPR002323">
    <property type="entry name" value="Cyt_CIE"/>
</dbReference>
<comment type="caution">
    <text evidence="9">The sequence shown here is derived from an EMBL/GenBank/DDBJ whole genome shotgun (WGS) entry which is preliminary data.</text>
</comment>
<keyword evidence="2 6" id="KW-0349">Heme</keyword>
<keyword evidence="3 6" id="KW-0479">Metal-binding</keyword>
<organism evidence="9 10">
    <name type="scientific">Pseudohalioglobus sediminis</name>
    <dbReference type="NCBI Taxonomy" id="2606449"/>
    <lineage>
        <taxon>Bacteria</taxon>
        <taxon>Pseudomonadati</taxon>
        <taxon>Pseudomonadota</taxon>
        <taxon>Gammaproteobacteria</taxon>
        <taxon>Cellvibrionales</taxon>
        <taxon>Halieaceae</taxon>
        <taxon>Pseudohalioglobus</taxon>
    </lineage>
</organism>